<proteinExistence type="predicted"/>
<protein>
    <submittedName>
        <fullName evidence="2">Uncharacterized protein</fullName>
    </submittedName>
</protein>
<reference evidence="2 3" key="1">
    <citation type="submission" date="2023-01" db="EMBL/GenBank/DDBJ databases">
        <title>Characterization of estradiol degrading bacteria Microbacterium sp. MZT7 and reveal degrading genes through genome analysis.</title>
        <authorList>
            <person name="Hao P."/>
            <person name="Gao Y."/>
        </authorList>
    </citation>
    <scope>NUCLEOTIDE SEQUENCE [LARGE SCALE GENOMIC DNA]</scope>
    <source>
        <strain evidence="2 3">MZT7</strain>
    </source>
</reference>
<keyword evidence="1" id="KW-0472">Membrane</keyword>
<keyword evidence="3" id="KW-1185">Reference proteome</keyword>
<organism evidence="2 3">
    <name type="scientific">Microbacterium resistens</name>
    <dbReference type="NCBI Taxonomy" id="156977"/>
    <lineage>
        <taxon>Bacteria</taxon>
        <taxon>Bacillati</taxon>
        <taxon>Actinomycetota</taxon>
        <taxon>Actinomycetes</taxon>
        <taxon>Micrococcales</taxon>
        <taxon>Microbacteriaceae</taxon>
        <taxon>Microbacterium</taxon>
    </lineage>
</organism>
<evidence type="ECO:0000313" key="3">
    <source>
        <dbReference type="Proteomes" id="UP001199642"/>
    </source>
</evidence>
<feature type="transmembrane region" description="Helical" evidence="1">
    <location>
        <begin position="32"/>
        <end position="53"/>
    </location>
</feature>
<evidence type="ECO:0000313" key="2">
    <source>
        <dbReference type="EMBL" id="UGS27613.1"/>
    </source>
</evidence>
<keyword evidence="1" id="KW-1133">Transmembrane helix</keyword>
<keyword evidence="1" id="KW-0812">Transmembrane</keyword>
<gene>
    <name evidence="2" type="ORF">K8F61_05335</name>
</gene>
<sequence>MTAAPTRVERVPVVSGPVELPEPEPVSLVSGWPLAAAVSGVVALGLLVVAMVIR</sequence>
<dbReference type="RefSeq" id="WP_231820945.1">
    <property type="nucleotide sequence ID" value="NZ_CP082781.1"/>
</dbReference>
<evidence type="ECO:0000256" key="1">
    <source>
        <dbReference type="SAM" id="Phobius"/>
    </source>
</evidence>
<dbReference type="EMBL" id="CP082781">
    <property type="protein sequence ID" value="UGS27613.1"/>
    <property type="molecule type" value="Genomic_DNA"/>
</dbReference>
<name>A0ABY3RU65_9MICO</name>
<accession>A0ABY3RU65</accession>
<dbReference type="Proteomes" id="UP001199642">
    <property type="component" value="Chromosome"/>
</dbReference>